<keyword evidence="1" id="KW-1133">Transmembrane helix</keyword>
<feature type="transmembrane region" description="Helical" evidence="1">
    <location>
        <begin position="21"/>
        <end position="43"/>
    </location>
</feature>
<name>A0A2G4TZK3_YERBE</name>
<dbReference type="EMBL" id="PEHN01000020">
    <property type="protein sequence ID" value="PHZ26439.1"/>
    <property type="molecule type" value="Genomic_DNA"/>
</dbReference>
<protein>
    <submittedName>
        <fullName evidence="2">Uncharacterized protein</fullName>
    </submittedName>
</protein>
<gene>
    <name evidence="2" type="ORF">CS533_16255</name>
</gene>
<comment type="caution">
    <text evidence="2">The sequence shown here is derived from an EMBL/GenBank/DDBJ whole genome shotgun (WGS) entry which is preliminary data.</text>
</comment>
<evidence type="ECO:0000256" key="1">
    <source>
        <dbReference type="SAM" id="Phobius"/>
    </source>
</evidence>
<feature type="transmembrane region" description="Helical" evidence="1">
    <location>
        <begin position="69"/>
        <end position="93"/>
    </location>
</feature>
<sequence length="110" mass="13314">MHWKMLANFFSRIWHISPHSFWATWFMPAISLSIAAYGFYAFIERGMLPYLLMQVDFAFFDFEQSKTRFYLDFLAMTVLFAYLTRFLLWLMIFTVKKLKTTVLNLALRRL</sequence>
<accession>A0A2G4TZK3</accession>
<dbReference type="AlphaFoldDB" id="A0A2G4TZK3"/>
<organism evidence="2 3">
    <name type="scientific">Yersinia bercovieri</name>
    <dbReference type="NCBI Taxonomy" id="634"/>
    <lineage>
        <taxon>Bacteria</taxon>
        <taxon>Pseudomonadati</taxon>
        <taxon>Pseudomonadota</taxon>
        <taxon>Gammaproteobacteria</taxon>
        <taxon>Enterobacterales</taxon>
        <taxon>Yersiniaceae</taxon>
        <taxon>Yersinia</taxon>
    </lineage>
</organism>
<evidence type="ECO:0000313" key="3">
    <source>
        <dbReference type="Proteomes" id="UP000229378"/>
    </source>
</evidence>
<proteinExistence type="predicted"/>
<reference evidence="2 3" key="1">
    <citation type="submission" date="2017-10" db="EMBL/GenBank/DDBJ databases">
        <authorList>
            <person name="Banno H."/>
            <person name="Chua N.-H."/>
        </authorList>
    </citation>
    <scope>NUCLEOTIDE SEQUENCE [LARGE SCALE GENOMIC DNA]</scope>
    <source>
        <strain evidence="2 3">SCPM-O-B-7607</strain>
    </source>
</reference>
<keyword evidence="1" id="KW-0472">Membrane</keyword>
<keyword evidence="1" id="KW-0812">Transmembrane</keyword>
<dbReference type="Proteomes" id="UP000229378">
    <property type="component" value="Unassembled WGS sequence"/>
</dbReference>
<evidence type="ECO:0000313" key="2">
    <source>
        <dbReference type="EMBL" id="PHZ26439.1"/>
    </source>
</evidence>